<name>A0A2P8FW47_9BACT</name>
<sequence length="292" mass="32760">MLFKKIPLLLSCSLLLLTAKAQQQTDAKSSLLWEISGKGLQSPSWLYGTIHAICPQDHQFSPATLNALQQSKALYLEVNIDDIRETSRLREAVLMPEPYSFKALFAADDYVKLSAWFHDSLNIQLAQLDRLKPLVIYSLMIQKFFATTCEQPASTEAEFIKLAKAQQLPVKGLETVMDQLAIFDSIPDTEEAAMMLKTITDTAKSRDVYIKMMAAYKRGDIQALYNQIIETEDMLQYKDLLLDRRNRNWISIISSEAGKASTFFAVGAGHLGGNMGVIALLRKEGYTVKPVL</sequence>
<gene>
    <name evidence="2" type="ORF">CLV42_112145</name>
</gene>
<protein>
    <recommendedName>
        <fullName evidence="4">TraB family protein</fullName>
    </recommendedName>
</protein>
<keyword evidence="3" id="KW-1185">Reference proteome</keyword>
<accession>A0A2P8FW47</accession>
<dbReference type="InterPro" id="IPR047111">
    <property type="entry name" value="YbaP-like"/>
</dbReference>
<reference evidence="2 3" key="1">
    <citation type="submission" date="2018-03" db="EMBL/GenBank/DDBJ databases">
        <title>Genomic Encyclopedia of Archaeal and Bacterial Type Strains, Phase II (KMG-II): from individual species to whole genera.</title>
        <authorList>
            <person name="Goeker M."/>
        </authorList>
    </citation>
    <scope>NUCLEOTIDE SEQUENCE [LARGE SCALE GENOMIC DNA]</scope>
    <source>
        <strain evidence="2 3">DSM 18107</strain>
    </source>
</reference>
<dbReference type="OrthoDB" id="9798714at2"/>
<proteinExistence type="predicted"/>
<keyword evidence="1" id="KW-0732">Signal</keyword>
<dbReference type="Proteomes" id="UP000240978">
    <property type="component" value="Unassembled WGS sequence"/>
</dbReference>
<evidence type="ECO:0008006" key="4">
    <source>
        <dbReference type="Google" id="ProtNLM"/>
    </source>
</evidence>
<dbReference type="RefSeq" id="WP_106604561.1">
    <property type="nucleotide sequence ID" value="NZ_PYGK01000012.1"/>
</dbReference>
<evidence type="ECO:0000313" key="2">
    <source>
        <dbReference type="EMBL" id="PSL25939.1"/>
    </source>
</evidence>
<organism evidence="2 3">
    <name type="scientific">Chitinophaga ginsengisoli</name>
    <dbReference type="NCBI Taxonomy" id="363837"/>
    <lineage>
        <taxon>Bacteria</taxon>
        <taxon>Pseudomonadati</taxon>
        <taxon>Bacteroidota</taxon>
        <taxon>Chitinophagia</taxon>
        <taxon>Chitinophagales</taxon>
        <taxon>Chitinophagaceae</taxon>
        <taxon>Chitinophaga</taxon>
    </lineage>
</organism>
<dbReference type="PANTHER" id="PTHR40590:SF1">
    <property type="entry name" value="CYTOPLASMIC PROTEIN"/>
    <property type="match status" value="1"/>
</dbReference>
<feature type="signal peptide" evidence="1">
    <location>
        <begin position="1"/>
        <end position="21"/>
    </location>
</feature>
<feature type="chain" id="PRO_5015170789" description="TraB family protein" evidence="1">
    <location>
        <begin position="22"/>
        <end position="292"/>
    </location>
</feature>
<dbReference type="EMBL" id="PYGK01000012">
    <property type="protein sequence ID" value="PSL25939.1"/>
    <property type="molecule type" value="Genomic_DNA"/>
</dbReference>
<dbReference type="AlphaFoldDB" id="A0A2P8FW47"/>
<dbReference type="Pfam" id="PF01963">
    <property type="entry name" value="TraB_PrgY_gumN"/>
    <property type="match status" value="1"/>
</dbReference>
<evidence type="ECO:0000256" key="1">
    <source>
        <dbReference type="SAM" id="SignalP"/>
    </source>
</evidence>
<evidence type="ECO:0000313" key="3">
    <source>
        <dbReference type="Proteomes" id="UP000240978"/>
    </source>
</evidence>
<dbReference type="PANTHER" id="PTHR40590">
    <property type="entry name" value="CYTOPLASMIC PROTEIN-RELATED"/>
    <property type="match status" value="1"/>
</dbReference>
<comment type="caution">
    <text evidence="2">The sequence shown here is derived from an EMBL/GenBank/DDBJ whole genome shotgun (WGS) entry which is preliminary data.</text>
</comment>
<dbReference type="CDD" id="cd14789">
    <property type="entry name" value="Tiki"/>
    <property type="match status" value="1"/>
</dbReference>
<dbReference type="InterPro" id="IPR002816">
    <property type="entry name" value="TraB/PrgY/GumN_fam"/>
</dbReference>